<keyword evidence="2" id="KW-0472">Membrane</keyword>
<evidence type="ECO:0000313" key="3">
    <source>
        <dbReference type="EMBL" id="MDV6310118.1"/>
    </source>
</evidence>
<comment type="caution">
    <text evidence="3">The sequence shown here is derived from an EMBL/GenBank/DDBJ whole genome shotgun (WGS) entry which is preliminary data.</text>
</comment>
<keyword evidence="4" id="KW-1185">Reference proteome</keyword>
<feature type="compositionally biased region" description="Low complexity" evidence="1">
    <location>
        <begin position="68"/>
        <end position="82"/>
    </location>
</feature>
<dbReference type="EMBL" id="JAWLKI010000045">
    <property type="protein sequence ID" value="MDV6310118.1"/>
    <property type="molecule type" value="Genomic_DNA"/>
</dbReference>
<proteinExistence type="predicted"/>
<sequence length="225" mass="26034">MPCLRFRPAAALASVSDDITSETFVAQLRPDDGYLRLRTRRPCRPNAPTPASHRLSTRFDWRYRQTSRSSPAAAAAPTFCRSSAKRSGTSPPRRLARPSRFRGHHRYVERDPKCHHHQMTKPSFRQWLWYNLGGRLPDDMQDWVLHDLTGPGADARYLMRWTIPVLPLLLLFLLVPGPLWVSILMMIYILIPLIYFTIALASHNSLRTAMSLGKWPRFLMTLRSW</sequence>
<feature type="transmembrane region" description="Helical" evidence="2">
    <location>
        <begin position="157"/>
        <end position="175"/>
    </location>
</feature>
<feature type="transmembrane region" description="Helical" evidence="2">
    <location>
        <begin position="181"/>
        <end position="201"/>
    </location>
</feature>
<dbReference type="RefSeq" id="WP_312028962.1">
    <property type="nucleotide sequence ID" value="NZ_JAAXON010000030.1"/>
</dbReference>
<gene>
    <name evidence="3" type="ORF">R3P94_22920</name>
</gene>
<name>A0ABU4DK81_9ACTN</name>
<organism evidence="3 4">
    <name type="scientific">Gordonia amicalis</name>
    <dbReference type="NCBI Taxonomy" id="89053"/>
    <lineage>
        <taxon>Bacteria</taxon>
        <taxon>Bacillati</taxon>
        <taxon>Actinomycetota</taxon>
        <taxon>Actinomycetes</taxon>
        <taxon>Mycobacteriales</taxon>
        <taxon>Gordoniaceae</taxon>
        <taxon>Gordonia</taxon>
    </lineage>
</organism>
<accession>A0ABU4DK81</accession>
<dbReference type="Pfam" id="PF17240">
    <property type="entry name" value="DUF5313"/>
    <property type="match status" value="1"/>
</dbReference>
<keyword evidence="2" id="KW-1133">Transmembrane helix</keyword>
<dbReference type="Proteomes" id="UP001185779">
    <property type="component" value="Unassembled WGS sequence"/>
</dbReference>
<protein>
    <submittedName>
        <fullName evidence="3">DUF5313 family protein</fullName>
    </submittedName>
</protein>
<feature type="region of interest" description="Disordered" evidence="1">
    <location>
        <begin position="68"/>
        <end position="97"/>
    </location>
</feature>
<evidence type="ECO:0000313" key="4">
    <source>
        <dbReference type="Proteomes" id="UP001185779"/>
    </source>
</evidence>
<evidence type="ECO:0000256" key="1">
    <source>
        <dbReference type="SAM" id="MobiDB-lite"/>
    </source>
</evidence>
<keyword evidence="2" id="KW-0812">Transmembrane</keyword>
<dbReference type="InterPro" id="IPR035197">
    <property type="entry name" value="DUF5313"/>
</dbReference>
<evidence type="ECO:0000256" key="2">
    <source>
        <dbReference type="SAM" id="Phobius"/>
    </source>
</evidence>
<reference evidence="3 4" key="1">
    <citation type="submission" date="2023-10" db="EMBL/GenBank/DDBJ databases">
        <title>Development of a sustainable strategy for remediation of hydrocarbon-contaminated territories based on the waste exchange concept.</title>
        <authorList>
            <person name="Krivoruchko A."/>
        </authorList>
    </citation>
    <scope>NUCLEOTIDE SEQUENCE [LARGE SCALE GENOMIC DNA]</scope>
    <source>
        <strain evidence="3 4">IEGM 1266</strain>
    </source>
</reference>